<dbReference type="EMBL" id="VEPZ02001033">
    <property type="protein sequence ID" value="KAE8699955.1"/>
    <property type="molecule type" value="Genomic_DNA"/>
</dbReference>
<dbReference type="AlphaFoldDB" id="A0A6A3A9U8"/>
<gene>
    <name evidence="9" type="ORF">F3Y22_tig00110569pilonHSYRG00228</name>
</gene>
<dbReference type="Proteomes" id="UP000436088">
    <property type="component" value="Unassembled WGS sequence"/>
</dbReference>
<evidence type="ECO:0000256" key="2">
    <source>
        <dbReference type="ARBA" id="ARBA00022692"/>
    </source>
</evidence>
<proteinExistence type="predicted"/>
<evidence type="ECO:0000256" key="6">
    <source>
        <dbReference type="ARBA" id="ARBA00023136"/>
    </source>
</evidence>
<dbReference type="Pfam" id="PF13962">
    <property type="entry name" value="PGG"/>
    <property type="match status" value="1"/>
</dbReference>
<evidence type="ECO:0000256" key="3">
    <source>
        <dbReference type="ARBA" id="ARBA00022737"/>
    </source>
</evidence>
<keyword evidence="10" id="KW-1185">Reference proteome</keyword>
<dbReference type="InterPro" id="IPR002110">
    <property type="entry name" value="Ankyrin_rpt"/>
</dbReference>
<keyword evidence="2" id="KW-0812">Transmembrane</keyword>
<name>A0A6A3A9U8_HIBSY</name>
<comment type="subcellular location">
    <subcellularLocation>
        <location evidence="1">Membrane</location>
        <topology evidence="1">Multi-pass membrane protein</topology>
    </subcellularLocation>
</comment>
<keyword evidence="5 7" id="KW-0040">ANK repeat</keyword>
<evidence type="ECO:0000259" key="8">
    <source>
        <dbReference type="Pfam" id="PF13962"/>
    </source>
</evidence>
<dbReference type="InterPro" id="IPR036770">
    <property type="entry name" value="Ankyrin_rpt-contain_sf"/>
</dbReference>
<evidence type="ECO:0000256" key="1">
    <source>
        <dbReference type="ARBA" id="ARBA00004141"/>
    </source>
</evidence>
<feature type="domain" description="PGG" evidence="8">
    <location>
        <begin position="234"/>
        <end position="267"/>
    </location>
</feature>
<evidence type="ECO:0000256" key="5">
    <source>
        <dbReference type="ARBA" id="ARBA00023043"/>
    </source>
</evidence>
<dbReference type="Pfam" id="PF00023">
    <property type="entry name" value="Ank"/>
    <property type="match status" value="1"/>
</dbReference>
<dbReference type="GO" id="GO:0005886">
    <property type="term" value="C:plasma membrane"/>
    <property type="evidence" value="ECO:0007669"/>
    <property type="project" value="TreeGrafter"/>
</dbReference>
<keyword evidence="3" id="KW-0677">Repeat</keyword>
<dbReference type="InterPro" id="IPR026961">
    <property type="entry name" value="PGG_dom"/>
</dbReference>
<comment type="caution">
    <text evidence="9">The sequence shown here is derived from an EMBL/GenBank/DDBJ whole genome shotgun (WGS) entry which is preliminary data.</text>
</comment>
<evidence type="ECO:0000313" key="10">
    <source>
        <dbReference type="Proteomes" id="UP000436088"/>
    </source>
</evidence>
<evidence type="ECO:0000256" key="4">
    <source>
        <dbReference type="ARBA" id="ARBA00022989"/>
    </source>
</evidence>
<protein>
    <recommendedName>
        <fullName evidence="8">PGG domain-containing protein</fullName>
    </recommendedName>
</protein>
<keyword evidence="4" id="KW-1133">Transmembrane helix</keyword>
<reference evidence="9" key="1">
    <citation type="submission" date="2019-09" db="EMBL/GenBank/DDBJ databases">
        <title>Draft genome information of white flower Hibiscus syriacus.</title>
        <authorList>
            <person name="Kim Y.-M."/>
        </authorList>
    </citation>
    <scope>NUCLEOTIDE SEQUENCE [LARGE SCALE GENOMIC DNA]</scope>
    <source>
        <strain evidence="9">YM2019G1</strain>
    </source>
</reference>
<dbReference type="SUPFAM" id="SSF48403">
    <property type="entry name" value="Ankyrin repeat"/>
    <property type="match status" value="1"/>
</dbReference>
<keyword evidence="6" id="KW-0472">Membrane</keyword>
<evidence type="ECO:0000313" key="9">
    <source>
        <dbReference type="EMBL" id="KAE8699955.1"/>
    </source>
</evidence>
<dbReference type="PROSITE" id="PS50088">
    <property type="entry name" value="ANK_REPEAT"/>
    <property type="match status" value="1"/>
</dbReference>
<dbReference type="PANTHER" id="PTHR24186:SF38">
    <property type="entry name" value="ANKYRIN REPEAT FAMILY PROTEIN"/>
    <property type="match status" value="1"/>
</dbReference>
<evidence type="ECO:0000256" key="7">
    <source>
        <dbReference type="PROSITE-ProRule" id="PRU00023"/>
    </source>
</evidence>
<organism evidence="9 10">
    <name type="scientific">Hibiscus syriacus</name>
    <name type="common">Rose of Sharon</name>
    <dbReference type="NCBI Taxonomy" id="106335"/>
    <lineage>
        <taxon>Eukaryota</taxon>
        <taxon>Viridiplantae</taxon>
        <taxon>Streptophyta</taxon>
        <taxon>Embryophyta</taxon>
        <taxon>Tracheophyta</taxon>
        <taxon>Spermatophyta</taxon>
        <taxon>Magnoliopsida</taxon>
        <taxon>eudicotyledons</taxon>
        <taxon>Gunneridae</taxon>
        <taxon>Pentapetalae</taxon>
        <taxon>rosids</taxon>
        <taxon>malvids</taxon>
        <taxon>Malvales</taxon>
        <taxon>Malvaceae</taxon>
        <taxon>Malvoideae</taxon>
        <taxon>Hibiscus</taxon>
    </lineage>
</organism>
<dbReference type="PANTHER" id="PTHR24186">
    <property type="entry name" value="PROTEIN PHOSPHATASE 1 REGULATORY SUBUNIT"/>
    <property type="match status" value="1"/>
</dbReference>
<dbReference type="SMART" id="SM00248">
    <property type="entry name" value="ANK"/>
    <property type="match status" value="3"/>
</dbReference>
<dbReference type="PROSITE" id="PS50297">
    <property type="entry name" value="ANK_REP_REGION"/>
    <property type="match status" value="1"/>
</dbReference>
<dbReference type="Gene3D" id="1.25.40.20">
    <property type="entry name" value="Ankyrin repeat-containing domain"/>
    <property type="match status" value="1"/>
</dbReference>
<sequence>MDTRLFESARTDNVDDLNKLLGENPMILHTISLYAGENPLHIASAVRHASYVREVSSLRPEYAEELNINGFSPLHMVATDRHIEVVRELLNVDWKLCCVEGRDHHTTLHFVAMKMRVDVIGEMLSCCVECIEGLLLGCGTTSSDLLEINAPNQCDLTAMDVLQMFPSEAGDQEITEALQRAEALRARDLSISPFPSYASSDGVINQLGTCRRCRRLTDNVVEYFKFKKGRDSPNEARSALLVIVVLVATATFQVGLNPLGGTWQDDNIYLLGN</sequence>
<accession>A0A6A3A9U8</accession>
<feature type="repeat" description="ANK" evidence="7">
    <location>
        <begin position="69"/>
        <end position="91"/>
    </location>
</feature>